<dbReference type="InterPro" id="IPR000835">
    <property type="entry name" value="HTH_MarR-typ"/>
</dbReference>
<dbReference type="PROSITE" id="PS01117">
    <property type="entry name" value="HTH_MARR_1"/>
    <property type="match status" value="1"/>
</dbReference>
<dbReference type="InterPro" id="IPR036388">
    <property type="entry name" value="WH-like_DNA-bd_sf"/>
</dbReference>
<dbReference type="Proteomes" id="UP001589862">
    <property type="component" value="Unassembled WGS sequence"/>
</dbReference>
<keyword evidence="3" id="KW-0804">Transcription</keyword>
<reference evidence="5 6" key="1">
    <citation type="submission" date="2024-09" db="EMBL/GenBank/DDBJ databases">
        <authorList>
            <person name="Sun Q."/>
            <person name="Mori K."/>
        </authorList>
    </citation>
    <scope>NUCLEOTIDE SEQUENCE [LARGE SCALE GENOMIC DNA]</scope>
    <source>
        <strain evidence="5 6">NCAIM B.02604</strain>
    </source>
</reference>
<evidence type="ECO:0000256" key="1">
    <source>
        <dbReference type="ARBA" id="ARBA00023015"/>
    </source>
</evidence>
<organism evidence="5 6">
    <name type="scientific">Micrococcoides hystricis</name>
    <dbReference type="NCBI Taxonomy" id="1572761"/>
    <lineage>
        <taxon>Bacteria</taxon>
        <taxon>Bacillati</taxon>
        <taxon>Actinomycetota</taxon>
        <taxon>Actinomycetes</taxon>
        <taxon>Micrococcales</taxon>
        <taxon>Micrococcaceae</taxon>
        <taxon>Micrococcoides</taxon>
    </lineage>
</organism>
<feature type="domain" description="HTH marR-type" evidence="4">
    <location>
        <begin position="6"/>
        <end position="136"/>
    </location>
</feature>
<dbReference type="InterPro" id="IPR039422">
    <property type="entry name" value="MarR/SlyA-like"/>
</dbReference>
<dbReference type="PROSITE" id="PS50995">
    <property type="entry name" value="HTH_MARR_2"/>
    <property type="match status" value="1"/>
</dbReference>
<keyword evidence="1" id="KW-0805">Transcription regulation</keyword>
<evidence type="ECO:0000313" key="5">
    <source>
        <dbReference type="EMBL" id="MFC0582636.1"/>
    </source>
</evidence>
<protein>
    <submittedName>
        <fullName evidence="5">MarR family winged helix-turn-helix transcriptional regulator</fullName>
    </submittedName>
</protein>
<comment type="caution">
    <text evidence="5">The sequence shown here is derived from an EMBL/GenBank/DDBJ whole genome shotgun (WGS) entry which is preliminary data.</text>
</comment>
<accession>A0ABV6PDB8</accession>
<gene>
    <name evidence="5" type="ORF">ACFFFR_09635</name>
</gene>
<dbReference type="PRINTS" id="PR00598">
    <property type="entry name" value="HTHMARR"/>
</dbReference>
<dbReference type="SMART" id="SM00347">
    <property type="entry name" value="HTH_MARR"/>
    <property type="match status" value="1"/>
</dbReference>
<dbReference type="InterPro" id="IPR023187">
    <property type="entry name" value="Tscrpt_reg_MarR-type_CS"/>
</dbReference>
<evidence type="ECO:0000256" key="2">
    <source>
        <dbReference type="ARBA" id="ARBA00023125"/>
    </source>
</evidence>
<dbReference type="PANTHER" id="PTHR33164:SF64">
    <property type="entry name" value="TRANSCRIPTIONAL REGULATOR SLYA"/>
    <property type="match status" value="1"/>
</dbReference>
<dbReference type="Gene3D" id="1.10.10.10">
    <property type="entry name" value="Winged helix-like DNA-binding domain superfamily/Winged helix DNA-binding domain"/>
    <property type="match status" value="1"/>
</dbReference>
<name>A0ABV6PDB8_9MICC</name>
<keyword evidence="6" id="KW-1185">Reference proteome</keyword>
<evidence type="ECO:0000256" key="3">
    <source>
        <dbReference type="ARBA" id="ARBA00023163"/>
    </source>
</evidence>
<dbReference type="Pfam" id="PF12802">
    <property type="entry name" value="MarR_2"/>
    <property type="match status" value="1"/>
</dbReference>
<evidence type="ECO:0000259" key="4">
    <source>
        <dbReference type="PROSITE" id="PS50995"/>
    </source>
</evidence>
<proteinExistence type="predicted"/>
<dbReference type="PANTHER" id="PTHR33164">
    <property type="entry name" value="TRANSCRIPTIONAL REGULATOR, MARR FAMILY"/>
    <property type="match status" value="1"/>
</dbReference>
<dbReference type="RefSeq" id="WP_377459942.1">
    <property type="nucleotide sequence ID" value="NZ_JBHLUB010000031.1"/>
</dbReference>
<evidence type="ECO:0000313" key="6">
    <source>
        <dbReference type="Proteomes" id="UP001589862"/>
    </source>
</evidence>
<dbReference type="InterPro" id="IPR036390">
    <property type="entry name" value="WH_DNA-bd_sf"/>
</dbReference>
<dbReference type="SUPFAM" id="SSF46785">
    <property type="entry name" value="Winged helix' DNA-binding domain"/>
    <property type="match status" value="1"/>
</dbReference>
<keyword evidence="2" id="KW-0238">DNA-binding</keyword>
<dbReference type="EMBL" id="JBHLUB010000031">
    <property type="protein sequence ID" value="MFC0582636.1"/>
    <property type="molecule type" value="Genomic_DNA"/>
</dbReference>
<sequence length="161" mass="17763">MENVKAWPLGRLLSTSARLLEAQTNRRLIDHNLTRAGMAALEVLDRHGAMTQARLAKTVRVQAQTIGRTLNRLENHGYVVRARSPRDRRAILVGLTDKGRAALTDMESGDQDITFQSVDVDDLRKNLLELIAELEASTGPTAELADASLHRLEAEVNTEAS</sequence>